<dbReference type="InterPro" id="IPR036390">
    <property type="entry name" value="WH_DNA-bd_sf"/>
</dbReference>
<dbReference type="PROSITE" id="PS50949">
    <property type="entry name" value="HTH_GNTR"/>
    <property type="match status" value="1"/>
</dbReference>
<dbReference type="SUPFAM" id="SSF48008">
    <property type="entry name" value="GntR ligand-binding domain-like"/>
    <property type="match status" value="1"/>
</dbReference>
<dbReference type="PANTHER" id="PTHR43537">
    <property type="entry name" value="TRANSCRIPTIONAL REGULATOR, GNTR FAMILY"/>
    <property type="match status" value="1"/>
</dbReference>
<dbReference type="RefSeq" id="WP_034715720.1">
    <property type="nucleotide sequence ID" value="NZ_AWQS01000053.1"/>
</dbReference>
<dbReference type="Gene3D" id="1.20.120.530">
    <property type="entry name" value="GntR ligand-binding domain-like"/>
    <property type="match status" value="1"/>
</dbReference>
<accession>W9GMI4</accession>
<dbReference type="SMART" id="SM00895">
    <property type="entry name" value="FCD"/>
    <property type="match status" value="1"/>
</dbReference>
<keyword evidence="6" id="KW-1185">Reference proteome</keyword>
<dbReference type="PANTHER" id="PTHR43537:SF24">
    <property type="entry name" value="GLUCONATE OPERON TRANSCRIPTIONAL REPRESSOR"/>
    <property type="match status" value="1"/>
</dbReference>
<gene>
    <name evidence="5" type="ORF">N864_22110</name>
</gene>
<dbReference type="Proteomes" id="UP000019494">
    <property type="component" value="Unassembled WGS sequence"/>
</dbReference>
<dbReference type="OrthoDB" id="9816161at2"/>
<evidence type="ECO:0000313" key="5">
    <source>
        <dbReference type="EMBL" id="EWT06327.1"/>
    </source>
</evidence>
<dbReference type="PATRIC" id="fig|584657.3.peg.1732"/>
<dbReference type="GO" id="GO:0003700">
    <property type="term" value="F:DNA-binding transcription factor activity"/>
    <property type="evidence" value="ECO:0007669"/>
    <property type="project" value="InterPro"/>
</dbReference>
<comment type="caution">
    <text evidence="5">The sequence shown here is derived from an EMBL/GenBank/DDBJ whole genome shotgun (WGS) entry which is preliminary data.</text>
</comment>
<evidence type="ECO:0000256" key="3">
    <source>
        <dbReference type="ARBA" id="ARBA00023163"/>
    </source>
</evidence>
<dbReference type="InterPro" id="IPR008920">
    <property type="entry name" value="TF_FadR/GntR_C"/>
</dbReference>
<keyword evidence="1" id="KW-0805">Transcription regulation</keyword>
<dbReference type="InterPro" id="IPR011711">
    <property type="entry name" value="GntR_C"/>
</dbReference>
<evidence type="ECO:0000256" key="2">
    <source>
        <dbReference type="ARBA" id="ARBA00023125"/>
    </source>
</evidence>
<dbReference type="Gene3D" id="1.10.10.10">
    <property type="entry name" value="Winged helix-like DNA-binding domain superfamily/Winged helix DNA-binding domain"/>
    <property type="match status" value="1"/>
</dbReference>
<dbReference type="InterPro" id="IPR036388">
    <property type="entry name" value="WH-like_DNA-bd_sf"/>
</dbReference>
<keyword evidence="2" id="KW-0238">DNA-binding</keyword>
<keyword evidence="3" id="KW-0804">Transcription</keyword>
<organism evidence="5 6">
    <name type="scientific">Intrasporangium chromatireducens Q5-1</name>
    <dbReference type="NCBI Taxonomy" id="584657"/>
    <lineage>
        <taxon>Bacteria</taxon>
        <taxon>Bacillati</taxon>
        <taxon>Actinomycetota</taxon>
        <taxon>Actinomycetes</taxon>
        <taxon>Micrococcales</taxon>
        <taxon>Intrasporangiaceae</taxon>
        <taxon>Intrasporangium</taxon>
    </lineage>
</organism>
<name>W9GMI4_9MICO</name>
<dbReference type="SMART" id="SM00345">
    <property type="entry name" value="HTH_GNTR"/>
    <property type="match status" value="1"/>
</dbReference>
<dbReference type="Pfam" id="PF07729">
    <property type="entry name" value="FCD"/>
    <property type="match status" value="1"/>
</dbReference>
<reference evidence="6" key="1">
    <citation type="submission" date="2013-08" db="EMBL/GenBank/DDBJ databases">
        <title>Intrasporangium oryzae NRRL B-24470.</title>
        <authorList>
            <person name="Liu H."/>
            <person name="Wang G."/>
        </authorList>
    </citation>
    <scope>NUCLEOTIDE SEQUENCE [LARGE SCALE GENOMIC DNA]</scope>
    <source>
        <strain evidence="6">Q5-1</strain>
    </source>
</reference>
<dbReference type="InterPro" id="IPR000524">
    <property type="entry name" value="Tscrpt_reg_HTH_GntR"/>
</dbReference>
<proteinExistence type="predicted"/>
<feature type="domain" description="HTH gntR-type" evidence="4">
    <location>
        <begin position="9"/>
        <end position="76"/>
    </location>
</feature>
<evidence type="ECO:0000259" key="4">
    <source>
        <dbReference type="PROSITE" id="PS50949"/>
    </source>
</evidence>
<dbReference type="SUPFAM" id="SSF46785">
    <property type="entry name" value="Winged helix' DNA-binding domain"/>
    <property type="match status" value="1"/>
</dbReference>
<dbReference type="AlphaFoldDB" id="W9GMI4"/>
<evidence type="ECO:0000313" key="6">
    <source>
        <dbReference type="Proteomes" id="UP000019494"/>
    </source>
</evidence>
<dbReference type="GO" id="GO:0003677">
    <property type="term" value="F:DNA binding"/>
    <property type="evidence" value="ECO:0007669"/>
    <property type="project" value="UniProtKB-KW"/>
</dbReference>
<evidence type="ECO:0000256" key="1">
    <source>
        <dbReference type="ARBA" id="ARBA00023015"/>
    </source>
</evidence>
<dbReference type="EMBL" id="AWQS01000053">
    <property type="protein sequence ID" value="EWT06327.1"/>
    <property type="molecule type" value="Genomic_DNA"/>
</dbReference>
<dbReference type="Pfam" id="PF00392">
    <property type="entry name" value="GntR"/>
    <property type="match status" value="1"/>
</dbReference>
<sequence length="234" mass="25918">MSETGSLPQSRTEYVLDRLRAELQAGTISPGEQLRQAAIAKRYGVSPTPVREALLMLAADGMIEYTSHRGATVRDVTPQMAQDLYRLRAEMEGLGCELAVERLDEAALGKVKAANDELKRAVLEGVPAPKLSLLNKDMHFTIYQMTSPIVVEAVQFLWARFKPSVTLWGVTDFSSSLSKDHDEIIEALEQRDGSRARQLMFAHVMHAWELRESNADLRAHGGRSAKNGLAEGRS</sequence>
<dbReference type="CDD" id="cd07377">
    <property type="entry name" value="WHTH_GntR"/>
    <property type="match status" value="1"/>
</dbReference>
<protein>
    <submittedName>
        <fullName evidence="5">GntR family transcriptional regulator</fullName>
    </submittedName>
</protein>